<dbReference type="Gene3D" id="3.40.50.1000">
    <property type="entry name" value="HAD superfamily/HAD-like"/>
    <property type="match status" value="1"/>
</dbReference>
<reference evidence="1 2" key="2">
    <citation type="journal article" date="2013" name="PLoS ONE">
        <title>INDIGO - INtegrated Data Warehouse of MIcrobial GenOmes with Examples from the Red Sea Extremophiles.</title>
        <authorList>
            <person name="Alam I."/>
            <person name="Antunes A."/>
            <person name="Kamau A.A."/>
            <person name="Ba Alawi W."/>
            <person name="Kalkatawi M."/>
            <person name="Stingl U."/>
            <person name="Bajic V.B."/>
        </authorList>
    </citation>
    <scope>NUCLEOTIDE SEQUENCE [LARGE SCALE GENOMIC DNA]</scope>
    <source>
        <strain evidence="1 2">SSD-17B</strain>
    </source>
</reference>
<dbReference type="SFLD" id="SFLDG01140">
    <property type="entry name" value="C2.B:_Phosphomannomutase_and_P"/>
    <property type="match status" value="1"/>
</dbReference>
<dbReference type="Gene3D" id="3.30.1240.10">
    <property type="match status" value="1"/>
</dbReference>
<dbReference type="PANTHER" id="PTHR10000">
    <property type="entry name" value="PHOSPHOSERINE PHOSPHATASE"/>
    <property type="match status" value="1"/>
</dbReference>
<keyword evidence="2" id="KW-1185">Reference proteome</keyword>
<dbReference type="STRING" id="1033810.HLPCO_001239"/>
<accession>F7Q1H4</accession>
<dbReference type="GO" id="GO:0000287">
    <property type="term" value="F:magnesium ion binding"/>
    <property type="evidence" value="ECO:0007669"/>
    <property type="project" value="TreeGrafter"/>
</dbReference>
<dbReference type="PROSITE" id="PS01229">
    <property type="entry name" value="COF_2"/>
    <property type="match status" value="1"/>
</dbReference>
<dbReference type="InterPro" id="IPR000150">
    <property type="entry name" value="Cof"/>
</dbReference>
<dbReference type="GO" id="GO:0005829">
    <property type="term" value="C:cytosol"/>
    <property type="evidence" value="ECO:0007669"/>
    <property type="project" value="TreeGrafter"/>
</dbReference>
<dbReference type="GO" id="GO:0016791">
    <property type="term" value="F:phosphatase activity"/>
    <property type="evidence" value="ECO:0007669"/>
    <property type="project" value="UniProtKB-ARBA"/>
</dbReference>
<dbReference type="FunCoup" id="F7Q1H4">
    <property type="interactions" value="64"/>
</dbReference>
<dbReference type="NCBIfam" id="TIGR01484">
    <property type="entry name" value="HAD-SF-IIB"/>
    <property type="match status" value="1"/>
</dbReference>
<dbReference type="AlphaFoldDB" id="F7Q1H4"/>
<sequence length="266" mass="29905">MYKLIALDIDGTLLTTDHKISELTRRTITEVSDTGIPVVICTGRAIQGVEPIIDELNLDLPFITYNGAMILMGKSKELLFEQKLSKEDAIDIYQLGQHYDTTIILWNHNKLYVNKLNERATKYGKAANTEPIVIQDIVEVVKDGATKLLWYDDVKTISKFESSVLNQIGDTINYHTSKPFYLEFVDYRASKALALKRLGQKLNIKQHEMIAVGDGFNDLSMIKYAGLGVAMGNASRVIKEAADYVTYSNDQDGIAQVINKFVFNRS</sequence>
<keyword evidence="1" id="KW-0378">Hydrolase</keyword>
<dbReference type="InterPro" id="IPR023214">
    <property type="entry name" value="HAD_sf"/>
</dbReference>
<dbReference type="NCBIfam" id="TIGR00099">
    <property type="entry name" value="Cof-subfamily"/>
    <property type="match status" value="1"/>
</dbReference>
<dbReference type="InterPro" id="IPR036412">
    <property type="entry name" value="HAD-like_sf"/>
</dbReference>
<evidence type="ECO:0000313" key="2">
    <source>
        <dbReference type="Proteomes" id="UP000005707"/>
    </source>
</evidence>
<dbReference type="InterPro" id="IPR006379">
    <property type="entry name" value="HAD-SF_hydro_IIB"/>
</dbReference>
<proteinExistence type="predicted"/>
<organism evidence="1 2">
    <name type="scientific">Haloplasma contractile SSD-17B</name>
    <dbReference type="NCBI Taxonomy" id="1033810"/>
    <lineage>
        <taxon>Bacteria</taxon>
        <taxon>Bacillati</taxon>
        <taxon>Mycoplasmatota</taxon>
        <taxon>Mollicutes</taxon>
        <taxon>Haloplasmatales</taxon>
        <taxon>Haloplasmataceae</taxon>
        <taxon>Haloplasma</taxon>
    </lineage>
</organism>
<dbReference type="InParanoid" id="F7Q1H4"/>
<dbReference type="SFLD" id="SFLDG01144">
    <property type="entry name" value="C2.B.4:_PGP_Like"/>
    <property type="match status" value="1"/>
</dbReference>
<dbReference type="EMBL" id="AFNU02000003">
    <property type="protein sequence ID" value="ERJ12899.1"/>
    <property type="molecule type" value="Genomic_DNA"/>
</dbReference>
<reference evidence="1 2" key="1">
    <citation type="journal article" date="2011" name="J. Bacteriol.">
        <title>Genome sequence of Haloplasma contractile, an unusual contractile bacterium from a deep-sea anoxic brine lake.</title>
        <authorList>
            <person name="Antunes A."/>
            <person name="Alam I."/>
            <person name="El Dorry H."/>
            <person name="Siam R."/>
            <person name="Robertson A."/>
            <person name="Bajic V.B."/>
            <person name="Stingl U."/>
        </authorList>
    </citation>
    <scope>NUCLEOTIDE SEQUENCE [LARGE SCALE GENOMIC DNA]</scope>
    <source>
        <strain evidence="1 2">SSD-17B</strain>
    </source>
</reference>
<dbReference type="eggNOG" id="COG0561">
    <property type="taxonomic scope" value="Bacteria"/>
</dbReference>
<dbReference type="SFLD" id="SFLDS00003">
    <property type="entry name" value="Haloacid_Dehalogenase"/>
    <property type="match status" value="1"/>
</dbReference>
<dbReference type="OrthoDB" id="9790031at2"/>
<gene>
    <name evidence="1" type="ORF">HLPCO_001239</name>
</gene>
<dbReference type="RefSeq" id="WP_008825688.1">
    <property type="nucleotide sequence ID" value="NZ_AFNU02000003.1"/>
</dbReference>
<protein>
    <submittedName>
        <fullName evidence="1">Phosphoserine phosphatase protein</fullName>
        <ecNumber evidence="1">3.1.3.3</ecNumber>
    </submittedName>
</protein>
<dbReference type="SUPFAM" id="SSF56784">
    <property type="entry name" value="HAD-like"/>
    <property type="match status" value="1"/>
</dbReference>
<dbReference type="Proteomes" id="UP000005707">
    <property type="component" value="Unassembled WGS sequence"/>
</dbReference>
<dbReference type="PANTHER" id="PTHR10000:SF8">
    <property type="entry name" value="HAD SUPERFAMILY HYDROLASE-LIKE, TYPE 3"/>
    <property type="match status" value="1"/>
</dbReference>
<dbReference type="EC" id="3.1.3.3" evidence="1"/>
<comment type="caution">
    <text evidence="1">The sequence shown here is derived from an EMBL/GenBank/DDBJ whole genome shotgun (WGS) entry which is preliminary data.</text>
</comment>
<dbReference type="Pfam" id="PF08282">
    <property type="entry name" value="Hydrolase_3"/>
    <property type="match status" value="1"/>
</dbReference>
<dbReference type="CDD" id="cd07516">
    <property type="entry name" value="HAD_Pase"/>
    <property type="match status" value="1"/>
</dbReference>
<name>F7Q1H4_9MOLU</name>
<evidence type="ECO:0000313" key="1">
    <source>
        <dbReference type="EMBL" id="ERJ12899.1"/>
    </source>
</evidence>
<dbReference type="PROSITE" id="PS01228">
    <property type="entry name" value="COF_1"/>
    <property type="match status" value="1"/>
</dbReference>